<organism evidence="15 16">
    <name type="scientific">Aspergillus homomorphus (strain CBS 101889)</name>
    <dbReference type="NCBI Taxonomy" id="1450537"/>
    <lineage>
        <taxon>Eukaryota</taxon>
        <taxon>Fungi</taxon>
        <taxon>Dikarya</taxon>
        <taxon>Ascomycota</taxon>
        <taxon>Pezizomycotina</taxon>
        <taxon>Eurotiomycetes</taxon>
        <taxon>Eurotiomycetidae</taxon>
        <taxon>Eurotiales</taxon>
        <taxon>Aspergillaceae</taxon>
        <taxon>Aspergillus</taxon>
        <taxon>Aspergillus subgen. Circumdati</taxon>
    </lineage>
</organism>
<dbReference type="PANTHER" id="PTHR24056">
    <property type="entry name" value="CELL DIVISION PROTEIN KINASE"/>
    <property type="match status" value="1"/>
</dbReference>
<feature type="domain" description="Protein kinase" evidence="14">
    <location>
        <begin position="11"/>
        <end position="294"/>
    </location>
</feature>
<comment type="catalytic activity">
    <reaction evidence="10">
        <text>L-threonyl-[protein] + ATP = O-phospho-L-threonyl-[protein] + ADP + H(+)</text>
        <dbReference type="Rhea" id="RHEA:46608"/>
        <dbReference type="Rhea" id="RHEA-COMP:11060"/>
        <dbReference type="Rhea" id="RHEA-COMP:11605"/>
        <dbReference type="ChEBI" id="CHEBI:15378"/>
        <dbReference type="ChEBI" id="CHEBI:30013"/>
        <dbReference type="ChEBI" id="CHEBI:30616"/>
        <dbReference type="ChEBI" id="CHEBI:61977"/>
        <dbReference type="ChEBI" id="CHEBI:456216"/>
        <dbReference type="EC" id="2.7.11.22"/>
    </reaction>
</comment>
<dbReference type="FunFam" id="1.10.510.10:FF:000611">
    <property type="entry name" value="CMGC family protein kinase"/>
    <property type="match status" value="1"/>
</dbReference>
<dbReference type="Gene3D" id="1.10.510.10">
    <property type="entry name" value="Transferase(Phosphotransferase) domain 1"/>
    <property type="match status" value="1"/>
</dbReference>
<dbReference type="EMBL" id="KZ824267">
    <property type="protein sequence ID" value="RAL17446.1"/>
    <property type="molecule type" value="Genomic_DNA"/>
</dbReference>
<evidence type="ECO:0000256" key="10">
    <source>
        <dbReference type="ARBA" id="ARBA00047811"/>
    </source>
</evidence>
<sequence>METNQLQPYSFVQLDKLGEGTYATVYKGRNSQTGEIVALKQIHLDQEEGTPSTAIREISLMKELKHENILNLYDVVQGDGQLVLVFEFMDKDLKQYMDTQGDQGKLDQSQIKSFIYQVLCGTAFCHRNRVIHRDLKPQNLLISSSGQLKLADFGLARAIGIPVNTFSNEVVTLWYRAPDVLLGSRAYNTNIDIWSIGCIMAEMYLGRPLFPGTSNDNQLHRIFRLLGTPTEASWPGVSRLPEYRPSIYPQEGLMDLRQVFWQADELALDLLRKMLRLCPEQRVSAAEAIMHPWFR</sequence>
<dbReference type="GO" id="GO:0051301">
    <property type="term" value="P:cell division"/>
    <property type="evidence" value="ECO:0007669"/>
    <property type="project" value="UniProtKB-KW"/>
</dbReference>
<keyword evidence="9" id="KW-0131">Cell cycle</keyword>
<evidence type="ECO:0000256" key="5">
    <source>
        <dbReference type="ARBA" id="ARBA00022679"/>
    </source>
</evidence>
<dbReference type="PANTHER" id="PTHR24056:SF46">
    <property type="entry name" value="CYCLIN-DEPENDENT KINASE 5"/>
    <property type="match status" value="1"/>
</dbReference>
<evidence type="ECO:0000313" key="15">
    <source>
        <dbReference type="EMBL" id="RAL17446.1"/>
    </source>
</evidence>
<evidence type="ECO:0000256" key="4">
    <source>
        <dbReference type="ARBA" id="ARBA00022618"/>
    </source>
</evidence>
<dbReference type="PROSITE" id="PS00108">
    <property type="entry name" value="PROTEIN_KINASE_ST"/>
    <property type="match status" value="1"/>
</dbReference>
<dbReference type="Proteomes" id="UP000248961">
    <property type="component" value="Unassembled WGS sequence"/>
</dbReference>
<dbReference type="PROSITE" id="PS50011">
    <property type="entry name" value="PROTEIN_KINASE_DOM"/>
    <property type="match status" value="1"/>
</dbReference>
<dbReference type="RefSeq" id="XP_025556600.1">
    <property type="nucleotide sequence ID" value="XM_025692310.1"/>
</dbReference>
<dbReference type="InterPro" id="IPR017441">
    <property type="entry name" value="Protein_kinase_ATP_BS"/>
</dbReference>
<protein>
    <recommendedName>
        <fullName evidence="2">cyclin-dependent kinase</fullName>
        <ecNumber evidence="2">2.7.11.22</ecNumber>
    </recommendedName>
</protein>
<dbReference type="GeneID" id="37196599"/>
<proteinExistence type="inferred from homology"/>
<evidence type="ECO:0000313" key="16">
    <source>
        <dbReference type="Proteomes" id="UP000248961"/>
    </source>
</evidence>
<dbReference type="GO" id="GO:0005737">
    <property type="term" value="C:cytoplasm"/>
    <property type="evidence" value="ECO:0007669"/>
    <property type="project" value="TreeGrafter"/>
</dbReference>
<evidence type="ECO:0000256" key="9">
    <source>
        <dbReference type="ARBA" id="ARBA00023306"/>
    </source>
</evidence>
<evidence type="ECO:0000256" key="8">
    <source>
        <dbReference type="ARBA" id="ARBA00022840"/>
    </source>
</evidence>
<keyword evidence="4" id="KW-0132">Cell division</keyword>
<comment type="catalytic activity">
    <reaction evidence="11">
        <text>L-seryl-[protein] + ATP = O-phospho-L-seryl-[protein] + ADP + H(+)</text>
        <dbReference type="Rhea" id="RHEA:17989"/>
        <dbReference type="Rhea" id="RHEA-COMP:9863"/>
        <dbReference type="Rhea" id="RHEA-COMP:11604"/>
        <dbReference type="ChEBI" id="CHEBI:15378"/>
        <dbReference type="ChEBI" id="CHEBI:29999"/>
        <dbReference type="ChEBI" id="CHEBI:30616"/>
        <dbReference type="ChEBI" id="CHEBI:83421"/>
        <dbReference type="ChEBI" id="CHEBI:456216"/>
        <dbReference type="EC" id="2.7.11.22"/>
    </reaction>
</comment>
<evidence type="ECO:0000256" key="2">
    <source>
        <dbReference type="ARBA" id="ARBA00012425"/>
    </source>
</evidence>
<keyword evidence="3 13" id="KW-0723">Serine/threonine-protein kinase</keyword>
<dbReference type="Pfam" id="PF00069">
    <property type="entry name" value="Pkinase"/>
    <property type="match status" value="1"/>
</dbReference>
<dbReference type="GO" id="GO:0005634">
    <property type="term" value="C:nucleus"/>
    <property type="evidence" value="ECO:0007669"/>
    <property type="project" value="TreeGrafter"/>
</dbReference>
<evidence type="ECO:0000256" key="12">
    <source>
        <dbReference type="PROSITE-ProRule" id="PRU10141"/>
    </source>
</evidence>
<dbReference type="VEuPathDB" id="FungiDB:BO97DRAFT_359257"/>
<keyword evidence="6 12" id="KW-0547">Nucleotide-binding</keyword>
<dbReference type="GO" id="GO:0004693">
    <property type="term" value="F:cyclin-dependent protein serine/threonine kinase activity"/>
    <property type="evidence" value="ECO:0007669"/>
    <property type="project" value="UniProtKB-EC"/>
</dbReference>
<feature type="binding site" evidence="12">
    <location>
        <position position="40"/>
    </location>
    <ligand>
        <name>ATP</name>
        <dbReference type="ChEBI" id="CHEBI:30616"/>
    </ligand>
</feature>
<evidence type="ECO:0000256" key="6">
    <source>
        <dbReference type="ARBA" id="ARBA00022741"/>
    </source>
</evidence>
<dbReference type="PROSITE" id="PS00107">
    <property type="entry name" value="PROTEIN_KINASE_ATP"/>
    <property type="match status" value="1"/>
</dbReference>
<keyword evidence="7 15" id="KW-0418">Kinase</keyword>
<dbReference type="InterPro" id="IPR050108">
    <property type="entry name" value="CDK"/>
</dbReference>
<reference evidence="15 16" key="1">
    <citation type="submission" date="2018-02" db="EMBL/GenBank/DDBJ databases">
        <title>The genomes of Aspergillus section Nigri reveals drivers in fungal speciation.</title>
        <authorList>
            <consortium name="DOE Joint Genome Institute"/>
            <person name="Vesth T.C."/>
            <person name="Nybo J."/>
            <person name="Theobald S."/>
            <person name="Brandl J."/>
            <person name="Frisvad J.C."/>
            <person name="Nielsen K.F."/>
            <person name="Lyhne E.K."/>
            <person name="Kogle M.E."/>
            <person name="Kuo A."/>
            <person name="Riley R."/>
            <person name="Clum A."/>
            <person name="Nolan M."/>
            <person name="Lipzen A."/>
            <person name="Salamov A."/>
            <person name="Henrissat B."/>
            <person name="Wiebenga A."/>
            <person name="De vries R.P."/>
            <person name="Grigoriev I.V."/>
            <person name="Mortensen U.H."/>
            <person name="Andersen M.R."/>
            <person name="Baker S.E."/>
        </authorList>
    </citation>
    <scope>NUCLEOTIDE SEQUENCE [LARGE SCALE GENOMIC DNA]</scope>
    <source>
        <strain evidence="15 16">CBS 101889</strain>
    </source>
</reference>
<dbReference type="STRING" id="1450537.A0A395IBM6"/>
<dbReference type="InterPro" id="IPR000719">
    <property type="entry name" value="Prot_kinase_dom"/>
</dbReference>
<dbReference type="Gene3D" id="3.30.200.20">
    <property type="entry name" value="Phosphorylase Kinase, domain 1"/>
    <property type="match status" value="1"/>
</dbReference>
<dbReference type="EC" id="2.7.11.22" evidence="2"/>
<evidence type="ECO:0000256" key="3">
    <source>
        <dbReference type="ARBA" id="ARBA00022527"/>
    </source>
</evidence>
<dbReference type="InterPro" id="IPR011009">
    <property type="entry name" value="Kinase-like_dom_sf"/>
</dbReference>
<accession>A0A395IBM6</accession>
<evidence type="ECO:0000259" key="14">
    <source>
        <dbReference type="PROSITE" id="PS50011"/>
    </source>
</evidence>
<dbReference type="FunFam" id="3.30.200.20:FF:000144">
    <property type="entry name" value="Cyclin-dependent kinase 5"/>
    <property type="match status" value="1"/>
</dbReference>
<dbReference type="InterPro" id="IPR008271">
    <property type="entry name" value="Ser/Thr_kinase_AS"/>
</dbReference>
<comment type="similarity">
    <text evidence="1">Belongs to the protein kinase superfamily. CMGC Ser/Thr protein kinase family. CDC2/CDKX subfamily.</text>
</comment>
<evidence type="ECO:0000256" key="11">
    <source>
        <dbReference type="ARBA" id="ARBA00048367"/>
    </source>
</evidence>
<gene>
    <name evidence="15" type="ORF">BO97DRAFT_359257</name>
</gene>
<name>A0A395IBM6_ASPHC</name>
<dbReference type="SMART" id="SM00220">
    <property type="entry name" value="S_TKc"/>
    <property type="match status" value="1"/>
</dbReference>
<keyword evidence="8 12" id="KW-0067">ATP-binding</keyword>
<dbReference type="GO" id="GO:0005524">
    <property type="term" value="F:ATP binding"/>
    <property type="evidence" value="ECO:0007669"/>
    <property type="project" value="UniProtKB-UniRule"/>
</dbReference>
<dbReference type="SUPFAM" id="SSF56112">
    <property type="entry name" value="Protein kinase-like (PK-like)"/>
    <property type="match status" value="1"/>
</dbReference>
<evidence type="ECO:0000256" key="13">
    <source>
        <dbReference type="RuleBase" id="RU000304"/>
    </source>
</evidence>
<evidence type="ECO:0000256" key="1">
    <source>
        <dbReference type="ARBA" id="ARBA00006485"/>
    </source>
</evidence>
<evidence type="ECO:0000256" key="7">
    <source>
        <dbReference type="ARBA" id="ARBA00022777"/>
    </source>
</evidence>
<keyword evidence="16" id="KW-1185">Reference proteome</keyword>
<keyword evidence="5" id="KW-0808">Transferase</keyword>
<dbReference type="AlphaFoldDB" id="A0A395IBM6"/>
<dbReference type="OrthoDB" id="1732493at2759"/>